<dbReference type="Gene3D" id="3.40.50.300">
    <property type="entry name" value="P-loop containing nucleotide triphosphate hydrolases"/>
    <property type="match status" value="1"/>
</dbReference>
<feature type="signal peptide" evidence="10">
    <location>
        <begin position="1"/>
        <end position="36"/>
    </location>
</feature>
<name>A0AAD3DQJ0_9CHLO</name>
<feature type="transmembrane region" description="Helical" evidence="9">
    <location>
        <begin position="948"/>
        <end position="969"/>
    </location>
</feature>
<dbReference type="PANTHER" id="PTHR48041">
    <property type="entry name" value="ABC TRANSPORTER G FAMILY MEMBER 28"/>
    <property type="match status" value="1"/>
</dbReference>
<dbReference type="InterPro" id="IPR027417">
    <property type="entry name" value="P-loop_NTPase"/>
</dbReference>
<dbReference type="AlphaFoldDB" id="A0AAD3DQJ0"/>
<feature type="region of interest" description="Disordered" evidence="8">
    <location>
        <begin position="342"/>
        <end position="410"/>
    </location>
</feature>
<dbReference type="GO" id="GO:0016020">
    <property type="term" value="C:membrane"/>
    <property type="evidence" value="ECO:0007669"/>
    <property type="project" value="UniProtKB-SubCell"/>
</dbReference>
<accession>A0AAD3DQJ0</accession>
<dbReference type="SMART" id="SM00382">
    <property type="entry name" value="AAA"/>
    <property type="match status" value="1"/>
</dbReference>
<evidence type="ECO:0000259" key="11">
    <source>
        <dbReference type="PROSITE" id="PS50893"/>
    </source>
</evidence>
<comment type="subcellular location">
    <subcellularLocation>
        <location evidence="1">Membrane</location>
        <topology evidence="1">Multi-pass membrane protein</topology>
    </subcellularLocation>
</comment>
<organism evidence="12 13">
    <name type="scientific">Astrephomene gubernaculifera</name>
    <dbReference type="NCBI Taxonomy" id="47775"/>
    <lineage>
        <taxon>Eukaryota</taxon>
        <taxon>Viridiplantae</taxon>
        <taxon>Chlorophyta</taxon>
        <taxon>core chlorophytes</taxon>
        <taxon>Chlorophyceae</taxon>
        <taxon>CS clade</taxon>
        <taxon>Chlamydomonadales</taxon>
        <taxon>Astrephomenaceae</taxon>
        <taxon>Astrephomene</taxon>
    </lineage>
</organism>
<keyword evidence="3 9" id="KW-0812">Transmembrane</keyword>
<evidence type="ECO:0000256" key="9">
    <source>
        <dbReference type="SAM" id="Phobius"/>
    </source>
</evidence>
<keyword evidence="13" id="KW-1185">Reference proteome</keyword>
<reference evidence="12 13" key="1">
    <citation type="journal article" date="2021" name="Sci. Rep.">
        <title>Genome sequencing of the multicellular alga Astrephomene provides insights into convergent evolution of germ-soma differentiation.</title>
        <authorList>
            <person name="Yamashita S."/>
            <person name="Yamamoto K."/>
            <person name="Matsuzaki R."/>
            <person name="Suzuki S."/>
            <person name="Yamaguchi H."/>
            <person name="Hirooka S."/>
            <person name="Minakuchi Y."/>
            <person name="Miyagishima S."/>
            <person name="Kawachi M."/>
            <person name="Toyoda A."/>
            <person name="Nozaki H."/>
        </authorList>
    </citation>
    <scope>NUCLEOTIDE SEQUENCE [LARGE SCALE GENOMIC DNA]</scope>
    <source>
        <strain evidence="12 13">NIES-4017</strain>
    </source>
</reference>
<keyword evidence="2" id="KW-0813">Transport</keyword>
<keyword evidence="10" id="KW-0732">Signal</keyword>
<comment type="caution">
    <text evidence="12">The sequence shown here is derived from an EMBL/GenBank/DDBJ whole genome shotgun (WGS) entry which is preliminary data.</text>
</comment>
<evidence type="ECO:0000256" key="10">
    <source>
        <dbReference type="SAM" id="SignalP"/>
    </source>
</evidence>
<dbReference type="GO" id="GO:0016887">
    <property type="term" value="F:ATP hydrolysis activity"/>
    <property type="evidence" value="ECO:0007669"/>
    <property type="project" value="InterPro"/>
</dbReference>
<dbReference type="PROSITE" id="PS50893">
    <property type="entry name" value="ABC_TRANSPORTER_2"/>
    <property type="match status" value="1"/>
</dbReference>
<feature type="transmembrane region" description="Helical" evidence="9">
    <location>
        <begin position="1058"/>
        <end position="1078"/>
    </location>
</feature>
<evidence type="ECO:0000256" key="5">
    <source>
        <dbReference type="ARBA" id="ARBA00022840"/>
    </source>
</evidence>
<evidence type="ECO:0000313" key="13">
    <source>
        <dbReference type="Proteomes" id="UP001054857"/>
    </source>
</evidence>
<dbReference type="InterPro" id="IPR013525">
    <property type="entry name" value="ABC2_TM"/>
</dbReference>
<evidence type="ECO:0000256" key="4">
    <source>
        <dbReference type="ARBA" id="ARBA00022741"/>
    </source>
</evidence>
<gene>
    <name evidence="12" type="ORF">Agub_g7730</name>
</gene>
<evidence type="ECO:0000256" key="7">
    <source>
        <dbReference type="ARBA" id="ARBA00023136"/>
    </source>
</evidence>
<feature type="compositionally biased region" description="Low complexity" evidence="8">
    <location>
        <begin position="1247"/>
        <end position="1256"/>
    </location>
</feature>
<feature type="transmembrane region" description="Helical" evidence="9">
    <location>
        <begin position="418"/>
        <end position="440"/>
    </location>
</feature>
<feature type="transmembrane region" description="Helical" evidence="9">
    <location>
        <begin position="1146"/>
        <end position="1169"/>
    </location>
</feature>
<dbReference type="InterPro" id="IPR003439">
    <property type="entry name" value="ABC_transporter-like_ATP-bd"/>
</dbReference>
<dbReference type="EMBL" id="BMAR01000013">
    <property type="protein sequence ID" value="GFR46199.1"/>
    <property type="molecule type" value="Genomic_DNA"/>
</dbReference>
<dbReference type="Pfam" id="PF00005">
    <property type="entry name" value="ABC_tran"/>
    <property type="match status" value="1"/>
</dbReference>
<keyword evidence="7 9" id="KW-0472">Membrane</keyword>
<evidence type="ECO:0000256" key="1">
    <source>
        <dbReference type="ARBA" id="ARBA00004141"/>
    </source>
</evidence>
<feature type="region of interest" description="Disordered" evidence="8">
    <location>
        <begin position="1246"/>
        <end position="1267"/>
    </location>
</feature>
<dbReference type="InterPro" id="IPR050352">
    <property type="entry name" value="ABCG_transporters"/>
</dbReference>
<dbReference type="GO" id="GO:0140359">
    <property type="term" value="F:ABC-type transporter activity"/>
    <property type="evidence" value="ECO:0007669"/>
    <property type="project" value="InterPro"/>
</dbReference>
<feature type="compositionally biased region" description="Acidic residues" evidence="8">
    <location>
        <begin position="1257"/>
        <end position="1267"/>
    </location>
</feature>
<evidence type="ECO:0000256" key="2">
    <source>
        <dbReference type="ARBA" id="ARBA00022448"/>
    </source>
</evidence>
<sequence>MAGLLDTGRRSRRALSLLVALAFAELLLCLLPGAYAQEPETDPAKIAQICRVATQYDPICTNGGYLNALYRTSSSNSCGHCICPQGWGGVDCSACQSASVCPPQPLPDGSLLPAAECTSDTVMPAMEEAPYGKTLACSCGGVPGDISTDYVCGKQPDTSWLIQLLPSNASADWAAGTAVATVIERAGTPDNSNTVYPCDPAGKEDCFNETRYDYAYPGVWDGVFRGCSWLQGPCISPLTGADCLVFTCSGQAQVNCPASYMSKCPGYTPISCGKPPGANIPYWMHHCMPGTYPDKGKALKLACKLAKGADGAFQCYITQEGSYVASLGMKCVTGTCIYREPPPAPPSPPPPSPPDTPPEPPAPPYSPGPHVDPPPSPPGPPAPQPPSPPPPPPPVPPPFPPPPSPPPPPSYIKTHTEVALLIAIGVVVATLMAAAAGLSYRDNALATAWQQQAAAAGAANGGFGFGSDGFGASGGSGAGGGGGGAWFRDTPRASEASVPLLNPAGAPTHRGDATAFTTADSLTATAAQGTAVHPTLVYDDQYDEDDEGVYDSSHDAPPAPVVLTWRDVHLRVQRASGGSLHILKGVSGVAGALREGPMGRLRGGGMLAVMGPSGAGKTTLLDVLSGRRTGPGRSGEIRVNGHLVTPGQLRSLCGYVLQDDVLPGTSTVFEYLAFHAALRLPASRHSQRQREGRVWGLVRRLGLTRVVHSFIGDAHVRGLSGGEKRRVSIAVELLTRPGLLLLDEPTTGLDSSNAARVVELLAGLAAGGVNTALSIHQPRPDVLRSMDRLMLLSGDGRVVYGGPVEAAGAHFSAVLGGGLYGGVAGLQAVPPGPESGINIADWLLDLVIKSPRDAVTQLADAYHASPAAAADAATATALADAPLPLPPRKVVPPAWRQLGALSGRLMRNTYRHPFSVALNFAATLAAALCLGLIFRHSGTDTSGIQNRLGVLFFMLLYLSLMALSSLPIWRDEKLLFMRERASGVYGTPAYYAAVVLFDLLPLRVLPPTFFALLSYWMVGLHPACATCILWFIGILVSANISAATLCQAIGAAAPSNAVANLVGSLALMLLLLFGGFLLNKESVPGYCAWLSRASFFNYAYEALAINEFHHFPADFTFTAPIETSKLPPLRISGEGVLKEFGFNLELFYVDVLMLGVLGALCCGLTCLLLHFSGHTLLDEFEDFTGRTVAWLLLRAGAAWQAGGAATRRAAKAAASRLRRLRRGAVGGGEATSGDDQRTLLVSEPADADAAAAAATASDDEDREVDEA</sequence>
<protein>
    <recommendedName>
        <fullName evidence="11">ABC transporter domain-containing protein</fullName>
    </recommendedName>
</protein>
<feature type="chain" id="PRO_5042000962" description="ABC transporter domain-containing protein" evidence="10">
    <location>
        <begin position="37"/>
        <end position="1267"/>
    </location>
</feature>
<evidence type="ECO:0000256" key="3">
    <source>
        <dbReference type="ARBA" id="ARBA00022692"/>
    </source>
</evidence>
<dbReference type="InterPro" id="IPR017871">
    <property type="entry name" value="ABC_transporter-like_CS"/>
</dbReference>
<proteinExistence type="predicted"/>
<keyword evidence="4" id="KW-0547">Nucleotide-binding</keyword>
<evidence type="ECO:0000256" key="8">
    <source>
        <dbReference type="SAM" id="MobiDB-lite"/>
    </source>
</evidence>
<keyword evidence="5" id="KW-0067">ATP-binding</keyword>
<evidence type="ECO:0000256" key="6">
    <source>
        <dbReference type="ARBA" id="ARBA00022989"/>
    </source>
</evidence>
<keyword evidence="6 9" id="KW-1133">Transmembrane helix</keyword>
<evidence type="ECO:0000313" key="12">
    <source>
        <dbReference type="EMBL" id="GFR46199.1"/>
    </source>
</evidence>
<dbReference type="PANTHER" id="PTHR48041:SF2">
    <property type="entry name" value="ATP-DEPENDENT PERMEASE-RELATED"/>
    <property type="match status" value="1"/>
</dbReference>
<feature type="transmembrane region" description="Helical" evidence="9">
    <location>
        <begin position="914"/>
        <end position="936"/>
    </location>
</feature>
<dbReference type="Pfam" id="PF01061">
    <property type="entry name" value="ABC2_membrane"/>
    <property type="match status" value="1"/>
</dbReference>
<dbReference type="PRINTS" id="PR01217">
    <property type="entry name" value="PRICHEXTENSN"/>
</dbReference>
<dbReference type="Proteomes" id="UP001054857">
    <property type="component" value="Unassembled WGS sequence"/>
</dbReference>
<feature type="domain" description="ABC transporter" evidence="11">
    <location>
        <begin position="570"/>
        <end position="819"/>
    </location>
</feature>
<feature type="non-terminal residue" evidence="12">
    <location>
        <position position="1"/>
    </location>
</feature>
<dbReference type="PROSITE" id="PS00211">
    <property type="entry name" value="ABC_TRANSPORTER_1"/>
    <property type="match status" value="1"/>
</dbReference>
<dbReference type="SUPFAM" id="SSF52540">
    <property type="entry name" value="P-loop containing nucleoside triphosphate hydrolases"/>
    <property type="match status" value="1"/>
</dbReference>
<dbReference type="InterPro" id="IPR003593">
    <property type="entry name" value="AAA+_ATPase"/>
</dbReference>
<dbReference type="GO" id="GO:0005524">
    <property type="term" value="F:ATP binding"/>
    <property type="evidence" value="ECO:0007669"/>
    <property type="project" value="UniProtKB-KW"/>
</dbReference>